<keyword evidence="2" id="KW-0862">Zinc</keyword>
<evidence type="ECO:0000256" key="1">
    <source>
        <dbReference type="ARBA" id="ARBA00022664"/>
    </source>
</evidence>
<name>H6QUM7_PUCGT</name>
<dbReference type="OrthoDB" id="2512852at2759"/>
<proteinExistence type="predicted"/>
<evidence type="ECO:0000259" key="4">
    <source>
        <dbReference type="PROSITE" id="PS50158"/>
    </source>
</evidence>
<dbReference type="GO" id="GO:0003676">
    <property type="term" value="F:nucleic acid binding"/>
    <property type="evidence" value="ECO:0007669"/>
    <property type="project" value="InterPro"/>
</dbReference>
<dbReference type="GO" id="GO:0008270">
    <property type="term" value="F:zinc ion binding"/>
    <property type="evidence" value="ECO:0007669"/>
    <property type="project" value="UniProtKB-KW"/>
</dbReference>
<sequence length="444" mass="50092">MSRPENERNVWSRSSSVSVASTNGSESYLDPADGSRRMGAIFDAVMDGSDETQLADTTIKKPNKGKQPLDGRHAGTHEEHRPAQSSSNQLPQTSGGYHHSQYHRHHAPHQVPRSTAEKEYQEFQEAKVRLEQAKLISQTVSNINQRWKPENILCADGSNFALWTRELRETGVSHLSDANFFFSPCDNSTFEKIGRLVIFASVHQDLVPDIQPLGKTVDIYEYLKKKFTSNSRAAQMNIWRRLNSLTIKHSEPSTGLVAQVRDLYTELKSLNGRLCSDVVFGFLFQTAVMQSAAPFKKEFEQRVENAIQNDATKSFPKFEAIVHNYNICQKQWIEYSSQPSAALGPQMPSVMEAATDPDDFDFDAFLADVPEDTWTEALEFYAETAIKCWQCKSPGHYARDCPQRAGDHQAAKRRGGSFGPQHQANSHRQQRVSAPLRPLRYANL</sequence>
<dbReference type="RefSeq" id="XP_003888776.1">
    <property type="nucleotide sequence ID" value="XM_003888727.1"/>
</dbReference>
<dbReference type="SMART" id="SM00343">
    <property type="entry name" value="ZnF_C2HC"/>
    <property type="match status" value="1"/>
</dbReference>
<organism evidence="5 6">
    <name type="scientific">Puccinia graminis f. sp. tritici (strain CRL 75-36-700-3 / race SCCL)</name>
    <name type="common">Black stem rust fungus</name>
    <dbReference type="NCBI Taxonomy" id="418459"/>
    <lineage>
        <taxon>Eukaryota</taxon>
        <taxon>Fungi</taxon>
        <taxon>Dikarya</taxon>
        <taxon>Basidiomycota</taxon>
        <taxon>Pucciniomycotina</taxon>
        <taxon>Pucciniomycetes</taxon>
        <taxon>Pucciniales</taxon>
        <taxon>Pucciniaceae</taxon>
        <taxon>Puccinia</taxon>
    </lineage>
</organism>
<evidence type="ECO:0000313" key="6">
    <source>
        <dbReference type="Proteomes" id="UP000008783"/>
    </source>
</evidence>
<feature type="compositionally biased region" description="Basic and acidic residues" evidence="3">
    <location>
        <begin position="401"/>
        <end position="410"/>
    </location>
</feature>
<evidence type="ECO:0000256" key="2">
    <source>
        <dbReference type="PROSITE-ProRule" id="PRU00047"/>
    </source>
</evidence>
<dbReference type="InterPro" id="IPR036875">
    <property type="entry name" value="Znf_CCHC_sf"/>
</dbReference>
<feature type="compositionally biased region" description="Basic and acidic residues" evidence="3">
    <location>
        <begin position="1"/>
        <end position="10"/>
    </location>
</feature>
<feature type="domain" description="CCHC-type" evidence="4">
    <location>
        <begin position="387"/>
        <end position="403"/>
    </location>
</feature>
<dbReference type="PROSITE" id="PS50158">
    <property type="entry name" value="ZF_CCHC"/>
    <property type="match status" value="1"/>
</dbReference>
<feature type="compositionally biased region" description="Basic and acidic residues" evidence="3">
    <location>
        <begin position="67"/>
        <end position="82"/>
    </location>
</feature>
<dbReference type="KEGG" id="pgr:PGTG_22491"/>
<dbReference type="EMBL" id="DS178347">
    <property type="protein sequence ID" value="EHS64739.1"/>
    <property type="molecule type" value="Genomic_DNA"/>
</dbReference>
<dbReference type="InParanoid" id="H6QUM7"/>
<accession>H6QUM7</accession>
<dbReference type="Pfam" id="PF00098">
    <property type="entry name" value="zf-CCHC"/>
    <property type="match status" value="1"/>
</dbReference>
<dbReference type="VEuPathDB" id="FungiDB:PGTG_22491"/>
<dbReference type="Proteomes" id="UP000008783">
    <property type="component" value="Unassembled WGS sequence"/>
</dbReference>
<evidence type="ECO:0000313" key="5">
    <source>
        <dbReference type="EMBL" id="EHS64739.1"/>
    </source>
</evidence>
<feature type="compositionally biased region" description="Polar residues" evidence="3">
    <location>
        <begin position="83"/>
        <end position="95"/>
    </location>
</feature>
<feature type="region of interest" description="Disordered" evidence="3">
    <location>
        <begin position="1"/>
        <end position="36"/>
    </location>
</feature>
<dbReference type="GO" id="GO:0006397">
    <property type="term" value="P:mRNA processing"/>
    <property type="evidence" value="ECO:0007669"/>
    <property type="project" value="UniProtKB-KW"/>
</dbReference>
<reference evidence="6" key="1">
    <citation type="journal article" date="2011" name="Proc. Natl. Acad. Sci. U.S.A.">
        <title>Obligate biotrophy features unraveled by the genomic analysis of rust fungi.</title>
        <authorList>
            <person name="Duplessis S."/>
            <person name="Cuomo C.A."/>
            <person name="Lin Y.-C."/>
            <person name="Aerts A."/>
            <person name="Tisserant E."/>
            <person name="Veneault-Fourrey C."/>
            <person name="Joly D.L."/>
            <person name="Hacquard S."/>
            <person name="Amselem J."/>
            <person name="Cantarel B.L."/>
            <person name="Chiu R."/>
            <person name="Coutinho P.M."/>
            <person name="Feau N."/>
            <person name="Field M."/>
            <person name="Frey P."/>
            <person name="Gelhaye E."/>
            <person name="Goldberg J."/>
            <person name="Grabherr M.G."/>
            <person name="Kodira C.D."/>
            <person name="Kohler A."/>
            <person name="Kuees U."/>
            <person name="Lindquist E.A."/>
            <person name="Lucas S.M."/>
            <person name="Mago R."/>
            <person name="Mauceli E."/>
            <person name="Morin E."/>
            <person name="Murat C."/>
            <person name="Pangilinan J.L."/>
            <person name="Park R."/>
            <person name="Pearson M."/>
            <person name="Quesneville H."/>
            <person name="Rouhier N."/>
            <person name="Sakthikumar S."/>
            <person name="Salamov A.A."/>
            <person name="Schmutz J."/>
            <person name="Selles B."/>
            <person name="Shapiro H."/>
            <person name="Tanguay P."/>
            <person name="Tuskan G.A."/>
            <person name="Henrissat B."/>
            <person name="Van de Peer Y."/>
            <person name="Rouze P."/>
            <person name="Ellis J.G."/>
            <person name="Dodds P.N."/>
            <person name="Schein J.E."/>
            <person name="Zhong S."/>
            <person name="Hamelin R.C."/>
            <person name="Grigoriev I.V."/>
            <person name="Szabo L.J."/>
            <person name="Martin F."/>
        </authorList>
    </citation>
    <scope>NUCLEOTIDE SEQUENCE [LARGE SCALE GENOMIC DNA]</scope>
    <source>
        <strain evidence="6">CRL 75-36-700-3 / race SCCL</strain>
    </source>
</reference>
<dbReference type="GeneID" id="13541615"/>
<dbReference type="Gene3D" id="4.10.60.10">
    <property type="entry name" value="Zinc finger, CCHC-type"/>
    <property type="match status" value="1"/>
</dbReference>
<protein>
    <recommendedName>
        <fullName evidence="4">CCHC-type domain-containing protein</fullName>
    </recommendedName>
</protein>
<keyword evidence="2" id="KW-0863">Zinc-finger</keyword>
<feature type="compositionally biased region" description="Low complexity" evidence="3">
    <location>
        <begin position="11"/>
        <end position="27"/>
    </location>
</feature>
<dbReference type="AlphaFoldDB" id="H6QUM7"/>
<feature type="region of interest" description="Disordered" evidence="3">
    <location>
        <begin position="55"/>
        <end position="122"/>
    </location>
</feature>
<gene>
    <name evidence="5" type="ORF">PGTG_22491</name>
</gene>
<dbReference type="InterPro" id="IPR001878">
    <property type="entry name" value="Znf_CCHC"/>
</dbReference>
<evidence type="ECO:0000256" key="3">
    <source>
        <dbReference type="SAM" id="MobiDB-lite"/>
    </source>
</evidence>
<keyword evidence="6" id="KW-1185">Reference proteome</keyword>
<keyword evidence="2" id="KW-0479">Metal-binding</keyword>
<dbReference type="SUPFAM" id="SSF57756">
    <property type="entry name" value="Retrovirus zinc finger-like domains"/>
    <property type="match status" value="1"/>
</dbReference>
<keyword evidence="1" id="KW-0507">mRNA processing</keyword>
<dbReference type="HOGENOM" id="CLU_041461_0_0_1"/>
<feature type="region of interest" description="Disordered" evidence="3">
    <location>
        <begin position="401"/>
        <end position="444"/>
    </location>
</feature>